<gene>
    <name evidence="1" type="ORF">D5086_021321</name>
</gene>
<reference evidence="1 2" key="1">
    <citation type="journal article" date="2024" name="Plant Biotechnol. J.">
        <title>Genome and CRISPR/Cas9 system of a widespread forest tree (Populus alba) in the world.</title>
        <authorList>
            <person name="Liu Y.J."/>
            <person name="Jiang P.F."/>
            <person name="Han X.M."/>
            <person name="Li X.Y."/>
            <person name="Wang H.M."/>
            <person name="Wang Y.J."/>
            <person name="Wang X.X."/>
            <person name="Zeng Q.Y."/>
        </authorList>
    </citation>
    <scope>NUCLEOTIDE SEQUENCE [LARGE SCALE GENOMIC DNA]</scope>
    <source>
        <strain evidence="2">cv. PAL-ZL1</strain>
    </source>
</reference>
<sequence>MEVMSKILSESDANHKLLEFPAKSFSVSPLLDGPNSVEFVAFDMLEQQWRLEVSFCNEGKYPKPWLKGEWDNYVRQKGLEKGDKVLLTMHEQENGERIYCIRAERKHFGFWYSMDYKSKRKGGFNPNA</sequence>
<dbReference type="Proteomes" id="UP000309997">
    <property type="component" value="Unassembled WGS sequence"/>
</dbReference>
<evidence type="ECO:0000313" key="1">
    <source>
        <dbReference type="EMBL" id="KAL3576038.1"/>
    </source>
</evidence>
<comment type="caution">
    <text evidence="1">The sequence shown here is derived from an EMBL/GenBank/DDBJ whole genome shotgun (WGS) entry which is preliminary data.</text>
</comment>
<proteinExistence type="predicted"/>
<evidence type="ECO:0000313" key="2">
    <source>
        <dbReference type="Proteomes" id="UP000309997"/>
    </source>
</evidence>
<keyword evidence="2" id="KW-1185">Reference proteome</keyword>
<accession>A0ACC4BBV1</accession>
<name>A0ACC4BBV1_POPAL</name>
<protein>
    <submittedName>
        <fullName evidence="1">Uncharacterized protein</fullName>
    </submittedName>
</protein>
<dbReference type="EMBL" id="RCHU02000011">
    <property type="protein sequence ID" value="KAL3576038.1"/>
    <property type="molecule type" value="Genomic_DNA"/>
</dbReference>
<organism evidence="1 2">
    <name type="scientific">Populus alba</name>
    <name type="common">White poplar</name>
    <dbReference type="NCBI Taxonomy" id="43335"/>
    <lineage>
        <taxon>Eukaryota</taxon>
        <taxon>Viridiplantae</taxon>
        <taxon>Streptophyta</taxon>
        <taxon>Embryophyta</taxon>
        <taxon>Tracheophyta</taxon>
        <taxon>Spermatophyta</taxon>
        <taxon>Magnoliopsida</taxon>
        <taxon>eudicotyledons</taxon>
        <taxon>Gunneridae</taxon>
        <taxon>Pentapetalae</taxon>
        <taxon>rosids</taxon>
        <taxon>fabids</taxon>
        <taxon>Malpighiales</taxon>
        <taxon>Salicaceae</taxon>
        <taxon>Saliceae</taxon>
        <taxon>Populus</taxon>
    </lineage>
</organism>